<reference evidence="1" key="1">
    <citation type="submission" date="2012-05" db="EMBL/GenBank/DDBJ databases">
        <authorList>
            <person name="Krishnakumar V."/>
            <person name="Cheung F."/>
            <person name="Xiao Y."/>
            <person name="Chan A."/>
            <person name="Moskal W.A."/>
            <person name="Town C.D."/>
        </authorList>
    </citation>
    <scope>NUCLEOTIDE SEQUENCE</scope>
</reference>
<dbReference type="AlphaFoldDB" id="I3S252"/>
<evidence type="ECO:0000313" key="1">
    <source>
        <dbReference type="EMBL" id="AFK34344.1"/>
    </source>
</evidence>
<accession>I3S252</accession>
<name>I3S252_LOTJA</name>
<dbReference type="EMBL" id="BT134549">
    <property type="protein sequence ID" value="AFK34344.1"/>
    <property type="molecule type" value="mRNA"/>
</dbReference>
<proteinExistence type="evidence at transcript level"/>
<protein>
    <submittedName>
        <fullName evidence="1">Uncharacterized protein</fullName>
    </submittedName>
</protein>
<organism evidence="1">
    <name type="scientific">Lotus japonicus</name>
    <name type="common">Lotus corniculatus var. japonicus</name>
    <dbReference type="NCBI Taxonomy" id="34305"/>
    <lineage>
        <taxon>Eukaryota</taxon>
        <taxon>Viridiplantae</taxon>
        <taxon>Streptophyta</taxon>
        <taxon>Embryophyta</taxon>
        <taxon>Tracheophyta</taxon>
        <taxon>Spermatophyta</taxon>
        <taxon>Magnoliopsida</taxon>
        <taxon>eudicotyledons</taxon>
        <taxon>Gunneridae</taxon>
        <taxon>Pentapetalae</taxon>
        <taxon>rosids</taxon>
        <taxon>fabids</taxon>
        <taxon>Fabales</taxon>
        <taxon>Fabaceae</taxon>
        <taxon>Papilionoideae</taxon>
        <taxon>50 kb inversion clade</taxon>
        <taxon>NPAAA clade</taxon>
        <taxon>Hologalegina</taxon>
        <taxon>robinioid clade</taxon>
        <taxon>Loteae</taxon>
        <taxon>Lotus</taxon>
    </lineage>
</organism>
<sequence length="52" mass="5660">MKLFVLDVTCGSQLRCSFSPGASLSNRACVQLPLFRGVRNCCDSLLLIESLP</sequence>